<dbReference type="Pfam" id="PF01551">
    <property type="entry name" value="Peptidase_M23"/>
    <property type="match status" value="1"/>
</dbReference>
<keyword evidence="3" id="KW-1185">Reference proteome</keyword>
<reference evidence="3" key="1">
    <citation type="journal article" date="2019" name="Int. J. Syst. Evol. Microbiol.">
        <title>The Global Catalogue of Microorganisms (GCM) 10K type strain sequencing project: providing services to taxonomists for standard genome sequencing and annotation.</title>
        <authorList>
            <consortium name="The Broad Institute Genomics Platform"/>
            <consortium name="The Broad Institute Genome Sequencing Center for Infectious Disease"/>
            <person name="Wu L."/>
            <person name="Ma J."/>
        </authorList>
    </citation>
    <scope>NUCLEOTIDE SEQUENCE [LARGE SCALE GENOMIC DNA]</scope>
    <source>
        <strain evidence="3">JCM 17338</strain>
    </source>
</reference>
<sequence length="412" mass="45041">MNLFKPSSPHEIYQRKLIAAGLDRSNLGLSWINSSLTSNDKALNISIPYKETGYFPADKTPSHFYKFAAVKGQKISISLDKKSANTSPIYLDVWEIKETKISNHIASADTLGSVLELDIKDSGAYLLRIQPELLQSWGYTLEITSGPSLGFPTKTGGNNIKSYWGDGRENNLRKHEGVDIFGSFRSPVLATSDGRVTRVNENKLGGKVIWFKPKGKDYTLYYAHLDEQIAIEGQEFLAGETLGLMGNTGNAKSTPTHLHFGIYSSSGAIDPFPFINPNLKVPANISAPLSNLNKTLRTKSDQILKGTSAQNSNRDLPKGTIVKISAASGNGYRVILPDGAVGFLNSSNLISVSSPISTLKLSAKQLKLYDEPDTLAAVKMNLQQASIVNLLGSFEGFHLISLDEDRFGWIKQ</sequence>
<dbReference type="PANTHER" id="PTHR21666">
    <property type="entry name" value="PEPTIDASE-RELATED"/>
    <property type="match status" value="1"/>
</dbReference>
<dbReference type="CDD" id="cd12797">
    <property type="entry name" value="M23_peptidase"/>
    <property type="match status" value="1"/>
</dbReference>
<dbReference type="Proteomes" id="UP001501081">
    <property type="component" value="Unassembled WGS sequence"/>
</dbReference>
<evidence type="ECO:0000313" key="3">
    <source>
        <dbReference type="Proteomes" id="UP001501081"/>
    </source>
</evidence>
<proteinExistence type="predicted"/>
<evidence type="ECO:0000259" key="1">
    <source>
        <dbReference type="Pfam" id="PF01551"/>
    </source>
</evidence>
<dbReference type="PANTHER" id="PTHR21666:SF268">
    <property type="entry name" value="PEPTIDASE M23 DOMAIN-CONTAINING PROTEIN"/>
    <property type="match status" value="1"/>
</dbReference>
<dbReference type="InterPro" id="IPR050570">
    <property type="entry name" value="Cell_wall_metabolism_enzyme"/>
</dbReference>
<dbReference type="InterPro" id="IPR011055">
    <property type="entry name" value="Dup_hybrid_motif"/>
</dbReference>
<accession>A0ABP7NZK3</accession>
<comment type="caution">
    <text evidence="2">The sequence shown here is derived from an EMBL/GenBank/DDBJ whole genome shotgun (WGS) entry which is preliminary data.</text>
</comment>
<dbReference type="Gene3D" id="2.60.120.380">
    <property type="match status" value="1"/>
</dbReference>
<dbReference type="SUPFAM" id="SSF51261">
    <property type="entry name" value="Duplicated hybrid motif"/>
    <property type="match status" value="1"/>
</dbReference>
<dbReference type="Gene3D" id="2.70.70.10">
    <property type="entry name" value="Glucose Permease (Domain IIA)"/>
    <property type="match status" value="1"/>
</dbReference>
<organism evidence="2 3">
    <name type="scientific">Pedobacter ginsengiterrae</name>
    <dbReference type="NCBI Taxonomy" id="871696"/>
    <lineage>
        <taxon>Bacteria</taxon>
        <taxon>Pseudomonadati</taxon>
        <taxon>Bacteroidota</taxon>
        <taxon>Sphingobacteriia</taxon>
        <taxon>Sphingobacteriales</taxon>
        <taxon>Sphingobacteriaceae</taxon>
        <taxon>Pedobacter</taxon>
    </lineage>
</organism>
<name>A0ABP7NZK3_9SPHI</name>
<feature type="domain" description="M23ase beta-sheet core" evidence="1">
    <location>
        <begin position="174"/>
        <end position="271"/>
    </location>
</feature>
<dbReference type="EMBL" id="BAABAK010000003">
    <property type="protein sequence ID" value="GAA3957151.1"/>
    <property type="molecule type" value="Genomic_DNA"/>
</dbReference>
<gene>
    <name evidence="2" type="ORF">GCM10022246_08740</name>
</gene>
<dbReference type="InterPro" id="IPR016047">
    <property type="entry name" value="M23ase_b-sheet_dom"/>
</dbReference>
<protein>
    <recommendedName>
        <fullName evidence="1">M23ase beta-sheet core domain-containing protein</fullName>
    </recommendedName>
</protein>
<evidence type="ECO:0000313" key="2">
    <source>
        <dbReference type="EMBL" id="GAA3957151.1"/>
    </source>
</evidence>